<evidence type="ECO:0008006" key="4">
    <source>
        <dbReference type="Google" id="ProtNLM"/>
    </source>
</evidence>
<gene>
    <name evidence="2" type="ORF">SanaruYs_01790</name>
</gene>
<dbReference type="OrthoDB" id="594666at2"/>
<dbReference type="EMBL" id="BHXQ01000001">
    <property type="protein sequence ID" value="GCC49964.1"/>
    <property type="molecule type" value="Genomic_DNA"/>
</dbReference>
<proteinExistence type="predicted"/>
<dbReference type="Proteomes" id="UP000288227">
    <property type="component" value="Unassembled WGS sequence"/>
</dbReference>
<dbReference type="AlphaFoldDB" id="A0A401U4R6"/>
<protein>
    <recommendedName>
        <fullName evidence="4">Tetratricopeptide repeat protein</fullName>
    </recommendedName>
</protein>
<accession>A0A401U4R6</accession>
<reference evidence="2 3" key="1">
    <citation type="submission" date="2018-11" db="EMBL/GenBank/DDBJ databases">
        <title>Chryseotalea sanarue gen. nov., sp., nov., a member of the family Cytophagaceae, isolated from a brackish lake in Hamamatsu Japan.</title>
        <authorList>
            <person name="Maejima Y."/>
            <person name="Iino T."/>
            <person name="Muraguchi Y."/>
            <person name="Fukuda K."/>
            <person name="Ohkuma M."/>
            <person name="Moriuchi R."/>
            <person name="Dohra H."/>
            <person name="Kimbara K."/>
            <person name="Shintani M."/>
        </authorList>
    </citation>
    <scope>NUCLEOTIDE SEQUENCE [LARGE SCALE GENOMIC DNA]</scope>
    <source>
        <strain evidence="2 3">Ys</strain>
    </source>
</reference>
<organism evidence="2 3">
    <name type="scientific">Chryseotalea sanaruensis</name>
    <dbReference type="NCBI Taxonomy" id="2482724"/>
    <lineage>
        <taxon>Bacteria</taxon>
        <taxon>Pseudomonadati</taxon>
        <taxon>Bacteroidota</taxon>
        <taxon>Cytophagia</taxon>
        <taxon>Cytophagales</taxon>
        <taxon>Chryseotaleaceae</taxon>
        <taxon>Chryseotalea</taxon>
    </lineage>
</organism>
<name>A0A401U4R6_9BACT</name>
<feature type="compositionally biased region" description="Basic residues" evidence="1">
    <location>
        <begin position="170"/>
        <end position="202"/>
    </location>
</feature>
<evidence type="ECO:0000256" key="1">
    <source>
        <dbReference type="SAM" id="MobiDB-lite"/>
    </source>
</evidence>
<sequence length="328" mass="37220">MTKTEFKELLHRYTKSTQKEAEQVLLLEKEYPYSQLLRSLAARLSKDHDLATQKEELQMAAVYSADRHVLKQIMSGEISSNTESSTPAVKVSTKSLEYHDYAEEVVHDLEILHELKHNFELLYDEQTKRNDASDKASAKKVSAIARKTRAAAKAVKKVKTKAAKSTNSKTKPKKAKTVKKTKASPKKLAKASRKVSAKKKSKPSLEKKKIVLKSATLNDDLLHEIEISKRRLKPENNKQKEQIQLIDQFIKAQPSISSMRDRAASAPAEDLVSLKQGEFGDQIISETLVDILKRQGKKEKAIEVLKKLIWKFPQKKAYFAAQIEELKQ</sequence>
<evidence type="ECO:0000313" key="3">
    <source>
        <dbReference type="Proteomes" id="UP000288227"/>
    </source>
</evidence>
<keyword evidence="3" id="KW-1185">Reference proteome</keyword>
<comment type="caution">
    <text evidence="2">The sequence shown here is derived from an EMBL/GenBank/DDBJ whole genome shotgun (WGS) entry which is preliminary data.</text>
</comment>
<feature type="region of interest" description="Disordered" evidence="1">
    <location>
        <begin position="156"/>
        <end position="203"/>
    </location>
</feature>
<dbReference type="RefSeq" id="WP_127120625.1">
    <property type="nucleotide sequence ID" value="NZ_BHXQ01000001.1"/>
</dbReference>
<evidence type="ECO:0000313" key="2">
    <source>
        <dbReference type="EMBL" id="GCC49964.1"/>
    </source>
</evidence>